<name>A0ABT4A1L5_9BACT</name>
<keyword evidence="2" id="KW-1185">Reference proteome</keyword>
<proteinExistence type="predicted"/>
<sequence>MRASSIISSVMLAAALTGCSGELPTQPGTSTPYTDLPPVKTTVSGIIFDPEAFHFAAATFPPGDPSDPTAPPPPPRMLVLGIPYMMRATPVGAQVSVMNGGTVADSSSDTVTPGATWQLAQGVPRDESITYAIRAEASQNGIVIGAAEAFPAPDFEPMPQARYHPTTSLSPLRTLNTSCVSQIAMVVGEAGALSALATHTGNSINQLLTGGVALVWVLSPGFFFDFENNPLGGVEMTKEAGPGTVYALDWAKPGTVAGQSPMGFYVSSEPVSPLGYYAVVVPPGATDPVALGFKDTVNTPEGEQPGEFGPRPFPLAPASIQVGPGVSVMRTSAFPSLSFPPPPPDEEYVPGTDMSFLCR</sequence>
<dbReference type="PROSITE" id="PS51257">
    <property type="entry name" value="PROKAR_LIPOPROTEIN"/>
    <property type="match status" value="1"/>
</dbReference>
<accession>A0ABT4A1L5</accession>
<reference evidence="1 2" key="1">
    <citation type="submission" date="2022-11" db="EMBL/GenBank/DDBJ databases">
        <title>Minimal conservation of predation-associated metabolite biosynthetic gene clusters underscores biosynthetic potential of Myxococcota including descriptions for ten novel species: Archangium lansinium sp. nov., Myxococcus landrumus sp. nov., Nannocystis bai.</title>
        <authorList>
            <person name="Ahearne A."/>
            <person name="Stevens C."/>
            <person name="Phillips K."/>
        </authorList>
    </citation>
    <scope>NUCLEOTIDE SEQUENCE [LARGE SCALE GENOMIC DNA]</scope>
    <source>
        <strain evidence="1 2">MIWBW</strain>
    </source>
</reference>
<dbReference type="EMBL" id="JAPNKA010000001">
    <property type="protein sequence ID" value="MCY1075530.1"/>
    <property type="molecule type" value="Genomic_DNA"/>
</dbReference>
<protein>
    <recommendedName>
        <fullName evidence="3">Lipoprotein</fullName>
    </recommendedName>
</protein>
<evidence type="ECO:0008006" key="3">
    <source>
        <dbReference type="Google" id="ProtNLM"/>
    </source>
</evidence>
<evidence type="ECO:0000313" key="1">
    <source>
        <dbReference type="EMBL" id="MCY1075530.1"/>
    </source>
</evidence>
<comment type="caution">
    <text evidence="1">The sequence shown here is derived from an EMBL/GenBank/DDBJ whole genome shotgun (WGS) entry which is preliminary data.</text>
</comment>
<evidence type="ECO:0000313" key="2">
    <source>
        <dbReference type="Proteomes" id="UP001207654"/>
    </source>
</evidence>
<dbReference type="Proteomes" id="UP001207654">
    <property type="component" value="Unassembled WGS sequence"/>
</dbReference>
<organism evidence="1 2">
    <name type="scientific">Archangium lansingense</name>
    <dbReference type="NCBI Taxonomy" id="2995310"/>
    <lineage>
        <taxon>Bacteria</taxon>
        <taxon>Pseudomonadati</taxon>
        <taxon>Myxococcota</taxon>
        <taxon>Myxococcia</taxon>
        <taxon>Myxococcales</taxon>
        <taxon>Cystobacterineae</taxon>
        <taxon>Archangiaceae</taxon>
        <taxon>Archangium</taxon>
    </lineage>
</organism>
<dbReference type="RefSeq" id="WP_267534461.1">
    <property type="nucleotide sequence ID" value="NZ_JAPNKA010000001.1"/>
</dbReference>
<gene>
    <name evidence="1" type="ORF">OV287_13645</name>
</gene>